<reference evidence="1 2" key="1">
    <citation type="journal article" date="2012" name="J. Bacteriol.">
        <title>Complete genome sequence of strain 1860, a crenarchaeon of the genus pyrobaculum able to grow with various electron acceptors.</title>
        <authorList>
            <person name="Mardanov A.V."/>
            <person name="Gumerov V.M."/>
            <person name="Slobodkina G.B."/>
            <person name="Beletsky A.V."/>
            <person name="Bonch-Osmolovskaya E.A."/>
            <person name="Ravin N.V."/>
            <person name="Skryabin K.G."/>
        </authorList>
    </citation>
    <scope>NUCLEOTIDE SEQUENCE [LARGE SCALE GENOMIC DNA]</scope>
    <source>
        <strain evidence="1 2">1860</strain>
    </source>
</reference>
<gene>
    <name evidence="1" type="ORF">P186_2704</name>
</gene>
<accession>G7VEB8</accession>
<dbReference type="AlphaFoldDB" id="G7VEB8"/>
<dbReference type="Proteomes" id="UP000005867">
    <property type="component" value="Chromosome"/>
</dbReference>
<dbReference type="RefSeq" id="WP_014289913.1">
    <property type="nucleotide sequence ID" value="NC_016645.1"/>
</dbReference>
<dbReference type="BioCyc" id="PSP1104324:GJSN-2648-MONOMER"/>
<evidence type="ECO:0000313" key="2">
    <source>
        <dbReference type="Proteomes" id="UP000005867"/>
    </source>
</evidence>
<sequence length="280" mass="32209">MEVRSLIKLRGSYLIYLPKKVVASYYSDKAVIYWEGDFIGVRQVEPRRAETSHASVLTVVAGFAAGLDELVVPQSREVEKALEKVYAKIEYEGEVVKIRYEDRYVNKNDVIRRMLQTLLYLLEGLAEGTAGRKTVEAADGETDVLRLIINRLCAKWPTPSCAFYIQLARYYERAVDHIRELYLSESQPEMWATLLEAARELAEIHERRTVDHIVKFLTTVASRRFHVMQKAKSEIAMLHAVRVIDYMENSAEVYLDMAIYDLASKKPTLGEAEARIKQQR</sequence>
<dbReference type="EMBL" id="CP003098">
    <property type="protein sequence ID" value="AET34088.1"/>
    <property type="molecule type" value="Genomic_DNA"/>
</dbReference>
<organism evidence="1 2">
    <name type="scientific">Pyrobaculum ferrireducens</name>
    <dbReference type="NCBI Taxonomy" id="1104324"/>
    <lineage>
        <taxon>Archaea</taxon>
        <taxon>Thermoproteota</taxon>
        <taxon>Thermoprotei</taxon>
        <taxon>Thermoproteales</taxon>
        <taxon>Thermoproteaceae</taxon>
        <taxon>Pyrobaculum</taxon>
    </lineage>
</organism>
<keyword evidence="2" id="KW-1185">Reference proteome</keyword>
<dbReference type="KEGG" id="pyr:P186_2704"/>
<dbReference type="STRING" id="1104324.P186_2704"/>
<dbReference type="HOGENOM" id="CLU_975288_0_0_2"/>
<name>G7VEB8_9CREN</name>
<proteinExistence type="predicted"/>
<dbReference type="eggNOG" id="arCOG00319">
    <property type="taxonomic scope" value="Archaea"/>
</dbReference>
<evidence type="ECO:0000313" key="1">
    <source>
        <dbReference type="EMBL" id="AET34088.1"/>
    </source>
</evidence>
<protein>
    <submittedName>
        <fullName evidence="1">Uncharacterized protein</fullName>
    </submittedName>
</protein>
<dbReference type="GeneID" id="11594305"/>
<dbReference type="OrthoDB" id="7738at2157"/>